<dbReference type="NCBIfam" id="TIGR02937">
    <property type="entry name" value="sigma70-ECF"/>
    <property type="match status" value="1"/>
</dbReference>
<dbReference type="InterPro" id="IPR039425">
    <property type="entry name" value="RNA_pol_sigma-70-like"/>
</dbReference>
<sequence>MRVDDQGFRGLVEEHQSMVFSIALRMLGDQGAAEEVAQDVFVELHDKLERLESSEHVRFWLRCVASHRATDYLRRRRARPESFAEEWTEQHENAVTIRMAASDAVETRLERMLLSLPEAMRTAVVLRYQEEMTPAEIADVLAQPVATVKSNLQRGLEMLRRKAEVVLKEFARER</sequence>
<dbReference type="InterPro" id="IPR036388">
    <property type="entry name" value="WH-like_DNA-bd_sf"/>
</dbReference>
<dbReference type="RefSeq" id="WP_188759515.1">
    <property type="nucleotide sequence ID" value="NZ_BMJB01000001.1"/>
</dbReference>
<dbReference type="PANTHER" id="PTHR43133">
    <property type="entry name" value="RNA POLYMERASE ECF-TYPE SIGMA FACTO"/>
    <property type="match status" value="1"/>
</dbReference>
<keyword evidence="5" id="KW-0804">Transcription</keyword>
<dbReference type="GO" id="GO:0000428">
    <property type="term" value="C:DNA-directed RNA polymerase complex"/>
    <property type="evidence" value="ECO:0007669"/>
    <property type="project" value="UniProtKB-KW"/>
</dbReference>
<dbReference type="Pfam" id="PF04542">
    <property type="entry name" value="Sigma70_r2"/>
    <property type="match status" value="1"/>
</dbReference>
<dbReference type="PANTHER" id="PTHR43133:SF8">
    <property type="entry name" value="RNA POLYMERASE SIGMA FACTOR HI_1459-RELATED"/>
    <property type="match status" value="1"/>
</dbReference>
<evidence type="ECO:0000259" key="6">
    <source>
        <dbReference type="Pfam" id="PF04542"/>
    </source>
</evidence>
<dbReference type="InterPro" id="IPR013249">
    <property type="entry name" value="RNA_pol_sigma70_r4_t2"/>
</dbReference>
<reference evidence="8" key="1">
    <citation type="journal article" date="2014" name="Int. J. Syst. Evol. Microbiol.">
        <title>Complete genome sequence of Corynebacterium casei LMG S-19264T (=DSM 44701T), isolated from a smear-ripened cheese.</title>
        <authorList>
            <consortium name="US DOE Joint Genome Institute (JGI-PGF)"/>
            <person name="Walter F."/>
            <person name="Albersmeier A."/>
            <person name="Kalinowski J."/>
            <person name="Ruckert C."/>
        </authorList>
    </citation>
    <scope>NUCLEOTIDE SEQUENCE</scope>
    <source>
        <strain evidence="8">CGMCC 1.15447</strain>
    </source>
</reference>
<evidence type="ECO:0000259" key="7">
    <source>
        <dbReference type="Pfam" id="PF08281"/>
    </source>
</evidence>
<dbReference type="Pfam" id="PF08281">
    <property type="entry name" value="Sigma70_r4_2"/>
    <property type="match status" value="1"/>
</dbReference>
<comment type="similarity">
    <text evidence="1">Belongs to the sigma-70 factor family. ECF subfamily.</text>
</comment>
<dbReference type="EMBL" id="BMJB01000001">
    <property type="protein sequence ID" value="GGA71867.1"/>
    <property type="molecule type" value="Genomic_DNA"/>
</dbReference>
<evidence type="ECO:0000256" key="2">
    <source>
        <dbReference type="ARBA" id="ARBA00023015"/>
    </source>
</evidence>
<evidence type="ECO:0000256" key="1">
    <source>
        <dbReference type="ARBA" id="ARBA00010641"/>
    </source>
</evidence>
<dbReference type="Gene3D" id="1.10.1740.10">
    <property type="match status" value="1"/>
</dbReference>
<organism evidence="8 9">
    <name type="scientific">Edaphobacter acidisoli</name>
    <dbReference type="NCBI Taxonomy" id="2040573"/>
    <lineage>
        <taxon>Bacteria</taxon>
        <taxon>Pseudomonadati</taxon>
        <taxon>Acidobacteriota</taxon>
        <taxon>Terriglobia</taxon>
        <taxon>Terriglobales</taxon>
        <taxon>Acidobacteriaceae</taxon>
        <taxon>Edaphobacter</taxon>
    </lineage>
</organism>
<dbReference type="InterPro" id="IPR007627">
    <property type="entry name" value="RNA_pol_sigma70_r2"/>
</dbReference>
<accession>A0A916RX84</accession>
<dbReference type="InterPro" id="IPR013324">
    <property type="entry name" value="RNA_pol_sigma_r3/r4-like"/>
</dbReference>
<name>A0A916RX84_9BACT</name>
<feature type="domain" description="RNA polymerase sigma factor 70 region 4 type 2" evidence="7">
    <location>
        <begin position="108"/>
        <end position="159"/>
    </location>
</feature>
<evidence type="ECO:0000313" key="8">
    <source>
        <dbReference type="EMBL" id="GGA71867.1"/>
    </source>
</evidence>
<comment type="caution">
    <text evidence="8">The sequence shown here is derived from an EMBL/GenBank/DDBJ whole genome shotgun (WGS) entry which is preliminary data.</text>
</comment>
<keyword evidence="8" id="KW-0240">DNA-directed RNA polymerase</keyword>
<keyword evidence="3" id="KW-0731">Sigma factor</keyword>
<keyword evidence="9" id="KW-1185">Reference proteome</keyword>
<dbReference type="SUPFAM" id="SSF88946">
    <property type="entry name" value="Sigma2 domain of RNA polymerase sigma factors"/>
    <property type="match status" value="1"/>
</dbReference>
<feature type="domain" description="RNA polymerase sigma-70 region 2" evidence="6">
    <location>
        <begin position="11"/>
        <end position="78"/>
    </location>
</feature>
<dbReference type="InterPro" id="IPR013325">
    <property type="entry name" value="RNA_pol_sigma_r2"/>
</dbReference>
<dbReference type="GO" id="GO:0003677">
    <property type="term" value="F:DNA binding"/>
    <property type="evidence" value="ECO:0007669"/>
    <property type="project" value="UniProtKB-KW"/>
</dbReference>
<dbReference type="SUPFAM" id="SSF88659">
    <property type="entry name" value="Sigma3 and sigma4 domains of RNA polymerase sigma factors"/>
    <property type="match status" value="1"/>
</dbReference>
<dbReference type="AlphaFoldDB" id="A0A916RX84"/>
<dbReference type="GO" id="GO:0006352">
    <property type="term" value="P:DNA-templated transcription initiation"/>
    <property type="evidence" value="ECO:0007669"/>
    <property type="project" value="InterPro"/>
</dbReference>
<gene>
    <name evidence="8" type="ORF">GCM10011507_24360</name>
</gene>
<proteinExistence type="inferred from homology"/>
<keyword evidence="2" id="KW-0805">Transcription regulation</keyword>
<keyword evidence="4" id="KW-0238">DNA-binding</keyword>
<dbReference type="Proteomes" id="UP000648801">
    <property type="component" value="Unassembled WGS sequence"/>
</dbReference>
<evidence type="ECO:0000256" key="5">
    <source>
        <dbReference type="ARBA" id="ARBA00023163"/>
    </source>
</evidence>
<protein>
    <submittedName>
        <fullName evidence="8">DNA-directed RNA polymerase sigma-70 factor</fullName>
    </submittedName>
</protein>
<evidence type="ECO:0000256" key="4">
    <source>
        <dbReference type="ARBA" id="ARBA00023125"/>
    </source>
</evidence>
<dbReference type="GO" id="GO:0016987">
    <property type="term" value="F:sigma factor activity"/>
    <property type="evidence" value="ECO:0007669"/>
    <property type="project" value="UniProtKB-KW"/>
</dbReference>
<reference evidence="8" key="2">
    <citation type="submission" date="2020-09" db="EMBL/GenBank/DDBJ databases">
        <authorList>
            <person name="Sun Q."/>
            <person name="Zhou Y."/>
        </authorList>
    </citation>
    <scope>NUCLEOTIDE SEQUENCE</scope>
    <source>
        <strain evidence="8">CGMCC 1.15447</strain>
    </source>
</reference>
<dbReference type="CDD" id="cd06171">
    <property type="entry name" value="Sigma70_r4"/>
    <property type="match status" value="1"/>
</dbReference>
<evidence type="ECO:0000256" key="3">
    <source>
        <dbReference type="ARBA" id="ARBA00023082"/>
    </source>
</evidence>
<evidence type="ECO:0000313" key="9">
    <source>
        <dbReference type="Proteomes" id="UP000648801"/>
    </source>
</evidence>
<dbReference type="InterPro" id="IPR014284">
    <property type="entry name" value="RNA_pol_sigma-70_dom"/>
</dbReference>
<dbReference type="Gene3D" id="1.10.10.10">
    <property type="entry name" value="Winged helix-like DNA-binding domain superfamily/Winged helix DNA-binding domain"/>
    <property type="match status" value="1"/>
</dbReference>